<evidence type="ECO:0000313" key="1">
    <source>
        <dbReference type="EMBL" id="JAH43576.1"/>
    </source>
</evidence>
<sequence length="32" mass="3238">MGFGAFLCVACTDAAEGQTARTQAQGTVLCLC</sequence>
<dbReference type="AlphaFoldDB" id="A0A0E9SQJ2"/>
<accession>A0A0E9SQJ2</accession>
<proteinExistence type="predicted"/>
<protein>
    <submittedName>
        <fullName evidence="1">Uncharacterized protein</fullName>
    </submittedName>
</protein>
<reference evidence="1" key="1">
    <citation type="submission" date="2014-11" db="EMBL/GenBank/DDBJ databases">
        <authorList>
            <person name="Amaro Gonzalez C."/>
        </authorList>
    </citation>
    <scope>NUCLEOTIDE SEQUENCE</scope>
</reference>
<dbReference type="EMBL" id="GBXM01065001">
    <property type="protein sequence ID" value="JAH43576.1"/>
    <property type="molecule type" value="Transcribed_RNA"/>
</dbReference>
<reference evidence="1" key="2">
    <citation type="journal article" date="2015" name="Fish Shellfish Immunol.">
        <title>Early steps in the European eel (Anguilla anguilla)-Vibrio vulnificus interaction in the gills: Role of the RtxA13 toxin.</title>
        <authorList>
            <person name="Callol A."/>
            <person name="Pajuelo D."/>
            <person name="Ebbesson L."/>
            <person name="Teles M."/>
            <person name="MacKenzie S."/>
            <person name="Amaro C."/>
        </authorList>
    </citation>
    <scope>NUCLEOTIDE SEQUENCE</scope>
</reference>
<name>A0A0E9SQJ2_ANGAN</name>
<organism evidence="1">
    <name type="scientific">Anguilla anguilla</name>
    <name type="common">European freshwater eel</name>
    <name type="synonym">Muraena anguilla</name>
    <dbReference type="NCBI Taxonomy" id="7936"/>
    <lineage>
        <taxon>Eukaryota</taxon>
        <taxon>Metazoa</taxon>
        <taxon>Chordata</taxon>
        <taxon>Craniata</taxon>
        <taxon>Vertebrata</taxon>
        <taxon>Euteleostomi</taxon>
        <taxon>Actinopterygii</taxon>
        <taxon>Neopterygii</taxon>
        <taxon>Teleostei</taxon>
        <taxon>Anguilliformes</taxon>
        <taxon>Anguillidae</taxon>
        <taxon>Anguilla</taxon>
    </lineage>
</organism>